<comment type="caution">
    <text evidence="2">The sequence shown here is derived from an EMBL/GenBank/DDBJ whole genome shotgun (WGS) entry which is preliminary data.</text>
</comment>
<organism evidence="2 3">
    <name type="scientific">Nocardiopsis codii</name>
    <dbReference type="NCBI Taxonomy" id="3065942"/>
    <lineage>
        <taxon>Bacteria</taxon>
        <taxon>Bacillati</taxon>
        <taxon>Actinomycetota</taxon>
        <taxon>Actinomycetes</taxon>
        <taxon>Streptosporangiales</taxon>
        <taxon>Nocardiopsidaceae</taxon>
        <taxon>Nocardiopsis</taxon>
    </lineage>
</organism>
<dbReference type="InterPro" id="IPR009057">
    <property type="entry name" value="Homeodomain-like_sf"/>
</dbReference>
<gene>
    <name evidence="2" type="ORF">Q8791_27090</name>
</gene>
<evidence type="ECO:0000313" key="2">
    <source>
        <dbReference type="EMBL" id="MEE2040891.1"/>
    </source>
</evidence>
<feature type="domain" description="Transcriptional regulator SbtR-like C-terminal" evidence="1">
    <location>
        <begin position="76"/>
        <end position="176"/>
    </location>
</feature>
<sequence length="181" mass="18913">MTPRADALRSRERILEAARAIPVRDLRLNDLSVAAGVGVGTVYRHFPTVPALVEALNVDALAVLLDHARAAAALEDPADAFADFVRHAVALLVEREGLQDLIVLPPASPAVAALVGELHVTSAALLASAQVAAVVRADVTVGHIERLVCGIEHAVRLGEESDRALLMDVMLAGLRPGAVAP</sequence>
<dbReference type="Pfam" id="PF21597">
    <property type="entry name" value="TetR_C_43"/>
    <property type="match status" value="1"/>
</dbReference>
<dbReference type="InterPro" id="IPR049445">
    <property type="entry name" value="TetR_SbtR-like_C"/>
</dbReference>
<proteinExistence type="predicted"/>
<dbReference type="Proteomes" id="UP001356095">
    <property type="component" value="Unassembled WGS sequence"/>
</dbReference>
<dbReference type="EMBL" id="JAUZMY010000037">
    <property type="protein sequence ID" value="MEE2040891.1"/>
    <property type="molecule type" value="Genomic_DNA"/>
</dbReference>
<protein>
    <submittedName>
        <fullName evidence="2">TetR/AcrR family transcriptional regulator</fullName>
    </submittedName>
</protein>
<evidence type="ECO:0000259" key="1">
    <source>
        <dbReference type="Pfam" id="PF21597"/>
    </source>
</evidence>
<dbReference type="RefSeq" id="WP_330094655.1">
    <property type="nucleotide sequence ID" value="NZ_JAUZMY010000037.1"/>
</dbReference>
<dbReference type="Gene3D" id="1.10.357.10">
    <property type="entry name" value="Tetracycline Repressor, domain 2"/>
    <property type="match status" value="1"/>
</dbReference>
<keyword evidence="3" id="KW-1185">Reference proteome</keyword>
<reference evidence="2 3" key="1">
    <citation type="submission" date="2023-08" db="EMBL/GenBank/DDBJ databases">
        <authorList>
            <person name="Girao M."/>
            <person name="Carvalho M.F."/>
        </authorList>
    </citation>
    <scope>NUCLEOTIDE SEQUENCE [LARGE SCALE GENOMIC DNA]</scope>
    <source>
        <strain evidence="2 3">CT-R113</strain>
    </source>
</reference>
<name>A0ABU7KF79_9ACTN</name>
<dbReference type="SUPFAM" id="SSF46689">
    <property type="entry name" value="Homeodomain-like"/>
    <property type="match status" value="1"/>
</dbReference>
<accession>A0ABU7KF79</accession>
<dbReference type="SUPFAM" id="SSF48498">
    <property type="entry name" value="Tetracyclin repressor-like, C-terminal domain"/>
    <property type="match status" value="1"/>
</dbReference>
<dbReference type="InterPro" id="IPR036271">
    <property type="entry name" value="Tet_transcr_reg_TetR-rel_C_sf"/>
</dbReference>
<evidence type="ECO:0000313" key="3">
    <source>
        <dbReference type="Proteomes" id="UP001356095"/>
    </source>
</evidence>